<evidence type="ECO:0000313" key="5">
    <source>
        <dbReference type="Proteomes" id="UP000799770"/>
    </source>
</evidence>
<protein>
    <recommendedName>
        <fullName evidence="3">RRM domain-containing protein</fullName>
    </recommendedName>
</protein>
<feature type="compositionally biased region" description="Basic residues" evidence="2">
    <location>
        <begin position="258"/>
        <end position="267"/>
    </location>
</feature>
<evidence type="ECO:0000256" key="1">
    <source>
        <dbReference type="PROSITE-ProRule" id="PRU00176"/>
    </source>
</evidence>
<feature type="compositionally biased region" description="Polar residues" evidence="2">
    <location>
        <begin position="1"/>
        <end position="10"/>
    </location>
</feature>
<dbReference type="OrthoDB" id="5382468at2759"/>
<keyword evidence="1" id="KW-0694">RNA-binding</keyword>
<dbReference type="AlphaFoldDB" id="A0A6A5ZCC9"/>
<dbReference type="SUPFAM" id="SSF54928">
    <property type="entry name" value="RNA-binding domain, RBD"/>
    <property type="match status" value="1"/>
</dbReference>
<dbReference type="InterPro" id="IPR012677">
    <property type="entry name" value="Nucleotide-bd_a/b_plait_sf"/>
</dbReference>
<dbReference type="SMART" id="SM00360">
    <property type="entry name" value="RRM"/>
    <property type="match status" value="1"/>
</dbReference>
<evidence type="ECO:0000313" key="4">
    <source>
        <dbReference type="EMBL" id="KAF2117140.1"/>
    </source>
</evidence>
<sequence>MKQGDVSQWLQEVEENGPADPNPTQASMESTTRGKTPPEARVVVITNLHYFAKDHDVRNFLRGFRVIDFKRGVNPKTGKPSGTGYVLMATLEDAKSAIQARDGWKVLNRVVELKFAKKPPKVGEGGFIDKTVTRRSIVDGSWQAWEVPEGAQRQEQGEETPIPRPYSGPQISQDALFDLQLRESQKKPRTRPGVVLQKIPEPKPQPHKTRRTQPPVSGTFSNPTPQAYEAGPQSKDPKPTRPVPQGHQIRIAELFGKSHTHRKRSAGKAKPDLWAEPNAQPQQSRRYDSFGWKIPSPHLQSSASVAPEATLRGHQVCGSDADNDEKGGVPNGDRGKYQARVSDAGSEDNYEQDFVVPQSLSGSDGGIALPQERIRITETRLPGQWSLAMPRDGHEPPRDFLTEVQWYSFWQMQMRATAQTPRF</sequence>
<dbReference type="PROSITE" id="PS50102">
    <property type="entry name" value="RRM"/>
    <property type="match status" value="1"/>
</dbReference>
<feature type="compositionally biased region" description="Polar residues" evidence="2">
    <location>
        <begin position="212"/>
        <end position="225"/>
    </location>
</feature>
<feature type="region of interest" description="Disordered" evidence="2">
    <location>
        <begin position="184"/>
        <end position="289"/>
    </location>
</feature>
<feature type="region of interest" description="Disordered" evidence="2">
    <location>
        <begin position="143"/>
        <end position="170"/>
    </location>
</feature>
<feature type="region of interest" description="Disordered" evidence="2">
    <location>
        <begin position="1"/>
        <end position="37"/>
    </location>
</feature>
<name>A0A6A5ZCC9_9PLEO</name>
<feature type="region of interest" description="Disordered" evidence="2">
    <location>
        <begin position="315"/>
        <end position="339"/>
    </location>
</feature>
<dbReference type="GO" id="GO:0003723">
    <property type="term" value="F:RNA binding"/>
    <property type="evidence" value="ECO:0007669"/>
    <property type="project" value="UniProtKB-UniRule"/>
</dbReference>
<dbReference type="EMBL" id="ML977319">
    <property type="protein sequence ID" value="KAF2117140.1"/>
    <property type="molecule type" value="Genomic_DNA"/>
</dbReference>
<dbReference type="InterPro" id="IPR035979">
    <property type="entry name" value="RBD_domain_sf"/>
</dbReference>
<evidence type="ECO:0000259" key="3">
    <source>
        <dbReference type="PROSITE" id="PS50102"/>
    </source>
</evidence>
<proteinExistence type="predicted"/>
<dbReference type="Gene3D" id="3.30.70.330">
    <property type="match status" value="1"/>
</dbReference>
<keyword evidence="5" id="KW-1185">Reference proteome</keyword>
<evidence type="ECO:0000256" key="2">
    <source>
        <dbReference type="SAM" id="MobiDB-lite"/>
    </source>
</evidence>
<feature type="domain" description="RRM" evidence="3">
    <location>
        <begin position="41"/>
        <end position="118"/>
    </location>
</feature>
<feature type="compositionally biased region" description="Polar residues" evidence="2">
    <location>
        <begin position="22"/>
        <end position="34"/>
    </location>
</feature>
<dbReference type="Pfam" id="PF00076">
    <property type="entry name" value="RRM_1"/>
    <property type="match status" value="1"/>
</dbReference>
<reference evidence="4" key="1">
    <citation type="journal article" date="2020" name="Stud. Mycol.">
        <title>101 Dothideomycetes genomes: a test case for predicting lifestyles and emergence of pathogens.</title>
        <authorList>
            <person name="Haridas S."/>
            <person name="Albert R."/>
            <person name="Binder M."/>
            <person name="Bloem J."/>
            <person name="Labutti K."/>
            <person name="Salamov A."/>
            <person name="Andreopoulos B."/>
            <person name="Baker S."/>
            <person name="Barry K."/>
            <person name="Bills G."/>
            <person name="Bluhm B."/>
            <person name="Cannon C."/>
            <person name="Castanera R."/>
            <person name="Culley D."/>
            <person name="Daum C."/>
            <person name="Ezra D."/>
            <person name="Gonzalez J."/>
            <person name="Henrissat B."/>
            <person name="Kuo A."/>
            <person name="Liang C."/>
            <person name="Lipzen A."/>
            <person name="Lutzoni F."/>
            <person name="Magnuson J."/>
            <person name="Mondo S."/>
            <person name="Nolan M."/>
            <person name="Ohm R."/>
            <person name="Pangilinan J."/>
            <person name="Park H.-J."/>
            <person name="Ramirez L."/>
            <person name="Alfaro M."/>
            <person name="Sun H."/>
            <person name="Tritt A."/>
            <person name="Yoshinaga Y."/>
            <person name="Zwiers L.-H."/>
            <person name="Turgeon B."/>
            <person name="Goodwin S."/>
            <person name="Spatafora J."/>
            <person name="Crous P."/>
            <person name="Grigoriev I."/>
        </authorList>
    </citation>
    <scope>NUCLEOTIDE SEQUENCE</scope>
    <source>
        <strain evidence="4">CBS 627.86</strain>
    </source>
</reference>
<dbReference type="Proteomes" id="UP000799770">
    <property type="component" value="Unassembled WGS sequence"/>
</dbReference>
<dbReference type="InterPro" id="IPR000504">
    <property type="entry name" value="RRM_dom"/>
</dbReference>
<accession>A0A6A5ZCC9</accession>
<organism evidence="4 5">
    <name type="scientific">Lophiotrema nucula</name>
    <dbReference type="NCBI Taxonomy" id="690887"/>
    <lineage>
        <taxon>Eukaryota</taxon>
        <taxon>Fungi</taxon>
        <taxon>Dikarya</taxon>
        <taxon>Ascomycota</taxon>
        <taxon>Pezizomycotina</taxon>
        <taxon>Dothideomycetes</taxon>
        <taxon>Pleosporomycetidae</taxon>
        <taxon>Pleosporales</taxon>
        <taxon>Lophiotremataceae</taxon>
        <taxon>Lophiotrema</taxon>
    </lineage>
</organism>
<gene>
    <name evidence="4" type="ORF">BDV96DRAFT_657250</name>
</gene>